<dbReference type="GO" id="GO:0016874">
    <property type="term" value="F:ligase activity"/>
    <property type="evidence" value="ECO:0007669"/>
    <property type="project" value="UniProtKB-KW"/>
</dbReference>
<dbReference type="Pfam" id="PF21948">
    <property type="entry name" value="LplA-B_cat"/>
    <property type="match status" value="1"/>
</dbReference>
<proteinExistence type="predicted"/>
<dbReference type="EMBL" id="CP071446">
    <property type="protein sequence ID" value="QTA37160.1"/>
    <property type="molecule type" value="Genomic_DNA"/>
</dbReference>
<feature type="domain" description="BPL/LPL catalytic" evidence="1">
    <location>
        <begin position="27"/>
        <end position="220"/>
    </location>
</feature>
<dbReference type="PANTHER" id="PTHR43679">
    <property type="entry name" value="OCTANOYLTRANSFERASE LIPM-RELATED"/>
    <property type="match status" value="1"/>
</dbReference>
<keyword evidence="3" id="KW-1185">Reference proteome</keyword>
<dbReference type="SUPFAM" id="SSF55681">
    <property type="entry name" value="Class II aaRS and biotin synthetases"/>
    <property type="match status" value="1"/>
</dbReference>
<dbReference type="InterPro" id="IPR004143">
    <property type="entry name" value="BPL_LPL_catalytic"/>
</dbReference>
<dbReference type="InterPro" id="IPR050664">
    <property type="entry name" value="Octanoyltrans_LipM/LipL"/>
</dbReference>
<keyword evidence="2" id="KW-0436">Ligase</keyword>
<dbReference type="Proteomes" id="UP000671862">
    <property type="component" value="Chromosome"/>
</dbReference>
<evidence type="ECO:0000259" key="1">
    <source>
        <dbReference type="PROSITE" id="PS51733"/>
    </source>
</evidence>
<organism evidence="2 3">
    <name type="scientific">Thermosipho ferrireducens</name>
    <dbReference type="NCBI Taxonomy" id="2571116"/>
    <lineage>
        <taxon>Bacteria</taxon>
        <taxon>Thermotogati</taxon>
        <taxon>Thermotogota</taxon>
        <taxon>Thermotogae</taxon>
        <taxon>Thermotogales</taxon>
        <taxon>Fervidobacteriaceae</taxon>
        <taxon>Thermosipho</taxon>
    </lineage>
</organism>
<protein>
    <submittedName>
        <fullName evidence="2">Lipoate--protein ligase family protein</fullName>
    </submittedName>
</protein>
<dbReference type="PROSITE" id="PS51733">
    <property type="entry name" value="BPL_LPL_CATALYTIC"/>
    <property type="match status" value="1"/>
</dbReference>
<evidence type="ECO:0000313" key="3">
    <source>
        <dbReference type="Proteomes" id="UP000671862"/>
    </source>
</evidence>
<accession>A0ABX7S602</accession>
<dbReference type="PANTHER" id="PTHR43679:SF2">
    <property type="entry name" value="OCTANOYL-[GCVH]:PROTEIN N-OCTANOYLTRANSFERASE"/>
    <property type="match status" value="1"/>
</dbReference>
<evidence type="ECO:0000313" key="2">
    <source>
        <dbReference type="EMBL" id="QTA37160.1"/>
    </source>
</evidence>
<sequence>MFYFETWNFDGALNMAIDVSMGLYSLEVGEPFLRFYSWKTPTLSLGKNQDVQIVNFKYINERGFDCVRRPTGGRAVFHSHEITYSITIPRTHPLYKKSVLNLYKEISQIIVEGLRNCGYPVALTTRGSRGNSASCFDSPSWYEVTLMGKKVIGSAQLRKKEYILQHGSIILKTSTEIKNCVLNVPDNIIQTGLFDFKKVNINTIKENIINAFTKKFDIKKIKIPEKLLISAVEERMRYNCLLGNCT</sequence>
<dbReference type="CDD" id="cd16443">
    <property type="entry name" value="LplA"/>
    <property type="match status" value="1"/>
</dbReference>
<dbReference type="Gene3D" id="3.30.930.10">
    <property type="entry name" value="Bira Bifunctional Protein, Domain 2"/>
    <property type="match status" value="1"/>
</dbReference>
<name>A0ABX7S602_9BACT</name>
<dbReference type="RefSeq" id="WP_207565885.1">
    <property type="nucleotide sequence ID" value="NZ_CP071446.1"/>
</dbReference>
<dbReference type="InterPro" id="IPR045864">
    <property type="entry name" value="aa-tRNA-synth_II/BPL/LPL"/>
</dbReference>
<gene>
    <name evidence="2" type="ORF">JYK00_05255</name>
</gene>
<reference evidence="2 3" key="1">
    <citation type="submission" date="2021-03" db="EMBL/GenBank/DDBJ databases">
        <title>Thermosipho ferrireducens sp.nov., an anaerobic thermophilic iron-reducing bacterium isolated from a deep-sea hydrothermal sulfide deposits.</title>
        <authorList>
            <person name="Zeng X."/>
            <person name="Chen Y."/>
            <person name="Shao Z."/>
        </authorList>
    </citation>
    <scope>NUCLEOTIDE SEQUENCE [LARGE SCALE GENOMIC DNA]</scope>
    <source>
        <strain evidence="2 3">JL129W03</strain>
    </source>
</reference>